<feature type="region of interest" description="Disordered" evidence="7">
    <location>
        <begin position="1"/>
        <end position="117"/>
    </location>
</feature>
<dbReference type="AlphaFoldDB" id="K8EPZ0"/>
<proteinExistence type="inferred from homology"/>
<name>K8EPZ0_9CHLO</name>
<feature type="transmembrane region" description="Helical" evidence="8">
    <location>
        <begin position="367"/>
        <end position="385"/>
    </location>
</feature>
<keyword evidence="11" id="KW-1185">Reference proteome</keyword>
<accession>K8EPZ0</accession>
<dbReference type="InterPro" id="IPR022764">
    <property type="entry name" value="Peptidase_S54_rhomboid_dom"/>
</dbReference>
<dbReference type="GO" id="GO:0016020">
    <property type="term" value="C:membrane"/>
    <property type="evidence" value="ECO:0007669"/>
    <property type="project" value="UniProtKB-SubCell"/>
</dbReference>
<dbReference type="Gene3D" id="1.20.1540.10">
    <property type="entry name" value="Rhomboid-like"/>
    <property type="match status" value="1"/>
</dbReference>
<dbReference type="eggNOG" id="KOG2289">
    <property type="taxonomic scope" value="Eukaryota"/>
</dbReference>
<organism evidence="10 11">
    <name type="scientific">Bathycoccus prasinos</name>
    <dbReference type="NCBI Taxonomy" id="41875"/>
    <lineage>
        <taxon>Eukaryota</taxon>
        <taxon>Viridiplantae</taxon>
        <taxon>Chlorophyta</taxon>
        <taxon>Mamiellophyceae</taxon>
        <taxon>Mamiellales</taxon>
        <taxon>Bathycoccaceae</taxon>
        <taxon>Bathycoccus</taxon>
    </lineage>
</organism>
<dbReference type="InterPro" id="IPR050925">
    <property type="entry name" value="Rhomboid_protease_S54"/>
</dbReference>
<keyword evidence="5 8" id="KW-1133">Transmembrane helix</keyword>
<dbReference type="OrthoDB" id="418595at2759"/>
<dbReference type="Proteomes" id="UP000198341">
    <property type="component" value="Chromosome 1"/>
</dbReference>
<feature type="transmembrane region" description="Helical" evidence="8">
    <location>
        <begin position="331"/>
        <end position="347"/>
    </location>
</feature>
<evidence type="ECO:0000256" key="8">
    <source>
        <dbReference type="SAM" id="Phobius"/>
    </source>
</evidence>
<evidence type="ECO:0000256" key="7">
    <source>
        <dbReference type="SAM" id="MobiDB-lite"/>
    </source>
</evidence>
<protein>
    <submittedName>
        <fullName evidence="10">Rhomboid family protein</fullName>
    </submittedName>
</protein>
<keyword evidence="3 8" id="KW-0812">Transmembrane</keyword>
<dbReference type="PANTHER" id="PTHR43731:SF14">
    <property type="entry name" value="PRESENILIN-ASSOCIATED RHOMBOID-LIKE PROTEIN, MITOCHONDRIAL"/>
    <property type="match status" value="1"/>
</dbReference>
<evidence type="ECO:0000256" key="4">
    <source>
        <dbReference type="ARBA" id="ARBA00022801"/>
    </source>
</evidence>
<feature type="transmembrane region" description="Helical" evidence="8">
    <location>
        <begin position="415"/>
        <end position="433"/>
    </location>
</feature>
<keyword evidence="6 8" id="KW-0472">Membrane</keyword>
<dbReference type="SUPFAM" id="SSF144091">
    <property type="entry name" value="Rhomboid-like"/>
    <property type="match status" value="1"/>
</dbReference>
<dbReference type="STRING" id="41875.K8EPZ0"/>
<feature type="region of interest" description="Disordered" evidence="7">
    <location>
        <begin position="132"/>
        <end position="154"/>
    </location>
</feature>
<dbReference type="GeneID" id="19018126"/>
<dbReference type="Pfam" id="PF01694">
    <property type="entry name" value="Rhomboid"/>
    <property type="match status" value="1"/>
</dbReference>
<gene>
    <name evidence="10" type="ORF">Bathy01g03910</name>
</gene>
<evidence type="ECO:0000313" key="10">
    <source>
        <dbReference type="EMBL" id="CCO14470.1"/>
    </source>
</evidence>
<reference evidence="10 11" key="1">
    <citation type="submission" date="2011-10" db="EMBL/GenBank/DDBJ databases">
        <authorList>
            <person name="Genoscope - CEA"/>
        </authorList>
    </citation>
    <scope>NUCLEOTIDE SEQUENCE [LARGE SCALE GENOMIC DNA]</scope>
    <source>
        <strain evidence="10 11">RCC 1105</strain>
    </source>
</reference>
<evidence type="ECO:0000256" key="1">
    <source>
        <dbReference type="ARBA" id="ARBA00004141"/>
    </source>
</evidence>
<feature type="compositionally biased region" description="Basic and acidic residues" evidence="7">
    <location>
        <begin position="80"/>
        <end position="103"/>
    </location>
</feature>
<evidence type="ECO:0000313" key="11">
    <source>
        <dbReference type="Proteomes" id="UP000198341"/>
    </source>
</evidence>
<evidence type="ECO:0000256" key="6">
    <source>
        <dbReference type="ARBA" id="ARBA00023136"/>
    </source>
</evidence>
<dbReference type="GO" id="GO:0004252">
    <property type="term" value="F:serine-type endopeptidase activity"/>
    <property type="evidence" value="ECO:0007669"/>
    <property type="project" value="InterPro"/>
</dbReference>
<feature type="transmembrane region" description="Helical" evidence="8">
    <location>
        <begin position="266"/>
        <end position="290"/>
    </location>
</feature>
<dbReference type="KEGG" id="bpg:Bathy01g03910"/>
<keyword evidence="4" id="KW-0378">Hydrolase</keyword>
<dbReference type="RefSeq" id="XP_007515591.1">
    <property type="nucleotide sequence ID" value="XM_007515529.1"/>
</dbReference>
<feature type="domain" description="Peptidase S54 rhomboid" evidence="9">
    <location>
        <begin position="231"/>
        <end position="376"/>
    </location>
</feature>
<comment type="similarity">
    <text evidence="2">Belongs to the peptidase S54 family.</text>
</comment>
<sequence length="442" mass="48024">MMIRCNPSHTVTTGRRRRKPTALRNSRSRTLMRPPLRKGKGGLKAAAKKGDEEEKEDAFASKSSSEDALSSLEQLGIITEAKEEEKEEAKATVVEAKDEDATTGRKTSSSAEGEGGEDDVKLPVLFRMIKKGFRGPPRAGEGEKSTTNNPLNRPKYQRAEGVTKYWSPFFSPLSNIYNVPTEEPTAAERLAVLHLFFFAADFVAVKTGANMEGGFFFSNFALFADAVKTQNEWWRLPSAALADFGLEHVLATNVSLWLIGREIETLLGTTSFLAVYFLGATGGAITTLAFDDSSKLIAGSSGAVFALYGAILTYTVLNLESGWNQRGFTTRLFRIGASSIALCYIASETASDGATHVVNNWDHLGGFLSGILLAYYGLCPLFSSIQFKPGEVKNRAQRLNLEDKTLEEPFAKTSAILYGVCANLVAASVVVAFKRASGVDDF</sequence>
<dbReference type="InterPro" id="IPR035952">
    <property type="entry name" value="Rhomboid-like_sf"/>
</dbReference>
<feature type="compositionally biased region" description="Low complexity" evidence="7">
    <location>
        <begin position="60"/>
        <end position="73"/>
    </location>
</feature>
<evidence type="ECO:0000256" key="2">
    <source>
        <dbReference type="ARBA" id="ARBA00009045"/>
    </source>
</evidence>
<feature type="transmembrane region" description="Helical" evidence="8">
    <location>
        <begin position="296"/>
        <end position="319"/>
    </location>
</feature>
<evidence type="ECO:0000259" key="9">
    <source>
        <dbReference type="Pfam" id="PF01694"/>
    </source>
</evidence>
<dbReference type="PANTHER" id="PTHR43731">
    <property type="entry name" value="RHOMBOID PROTEASE"/>
    <property type="match status" value="1"/>
</dbReference>
<evidence type="ECO:0000256" key="5">
    <source>
        <dbReference type="ARBA" id="ARBA00022989"/>
    </source>
</evidence>
<comment type="subcellular location">
    <subcellularLocation>
        <location evidence="1">Membrane</location>
        <topology evidence="1">Multi-pass membrane protein</topology>
    </subcellularLocation>
</comment>
<evidence type="ECO:0000256" key="3">
    <source>
        <dbReference type="ARBA" id="ARBA00022692"/>
    </source>
</evidence>
<dbReference type="EMBL" id="FO082278">
    <property type="protein sequence ID" value="CCO14470.1"/>
    <property type="molecule type" value="Genomic_DNA"/>
</dbReference>